<dbReference type="Pfam" id="PF00849">
    <property type="entry name" value="PseudoU_synth_2"/>
    <property type="match status" value="1"/>
</dbReference>
<keyword evidence="2 6" id="KW-0694">RNA-binding</keyword>
<feature type="domain" description="RNA-binding S4" evidence="9">
    <location>
        <begin position="3"/>
        <end position="60"/>
    </location>
</feature>
<dbReference type="GO" id="GO:0160139">
    <property type="term" value="F:23S rRNA pseudouridine(2605) synthase activity"/>
    <property type="evidence" value="ECO:0007669"/>
    <property type="project" value="UniProtKB-EC"/>
</dbReference>
<dbReference type="SUPFAM" id="SSF55120">
    <property type="entry name" value="Pseudouridine synthase"/>
    <property type="match status" value="1"/>
</dbReference>
<dbReference type="Pfam" id="PF01479">
    <property type="entry name" value="S4"/>
    <property type="match status" value="1"/>
</dbReference>
<dbReference type="InterPro" id="IPR042092">
    <property type="entry name" value="PsdUridine_s_RsuA/RluB/E/F_cat"/>
</dbReference>
<name>A0ABQ0IED5_9ALTE</name>
<dbReference type="EC" id="5.4.99.-" evidence="7"/>
<dbReference type="Gene3D" id="3.10.290.10">
    <property type="entry name" value="RNA-binding S4 domain"/>
    <property type="match status" value="1"/>
</dbReference>
<proteinExistence type="inferred from homology"/>
<dbReference type="SMART" id="SM00363">
    <property type="entry name" value="S4"/>
    <property type="match status" value="1"/>
</dbReference>
<accession>A0ABQ0IED5</accession>
<dbReference type="PANTHER" id="PTHR47683">
    <property type="entry name" value="PSEUDOURIDINE SYNTHASE FAMILY PROTEIN-RELATED"/>
    <property type="match status" value="1"/>
</dbReference>
<comment type="caution">
    <text evidence="10">The sequence shown here is derived from an EMBL/GenBank/DDBJ whole genome shotgun (WGS) entry which is preliminary data.</text>
</comment>
<organism evidence="10 11">
    <name type="scientific">Paraglaciecola agarilytica NO2</name>
    <dbReference type="NCBI Taxonomy" id="1125747"/>
    <lineage>
        <taxon>Bacteria</taxon>
        <taxon>Pseudomonadati</taxon>
        <taxon>Pseudomonadota</taxon>
        <taxon>Gammaproteobacteria</taxon>
        <taxon>Alteromonadales</taxon>
        <taxon>Alteromonadaceae</taxon>
        <taxon>Paraglaciecola</taxon>
    </lineage>
</organism>
<feature type="region of interest" description="Disordered" evidence="8">
    <location>
        <begin position="267"/>
        <end position="289"/>
    </location>
</feature>
<keyword evidence="3 7" id="KW-0413">Isomerase</keyword>
<evidence type="ECO:0000313" key="11">
    <source>
        <dbReference type="Proteomes" id="UP000008372"/>
    </source>
</evidence>
<evidence type="ECO:0000256" key="5">
    <source>
        <dbReference type="ARBA" id="ARBA00037383"/>
    </source>
</evidence>
<dbReference type="Proteomes" id="UP000008372">
    <property type="component" value="Unassembled WGS sequence"/>
</dbReference>
<dbReference type="Gene3D" id="3.30.70.1560">
    <property type="entry name" value="Alpha-L RNA-binding motif"/>
    <property type="match status" value="1"/>
</dbReference>
<dbReference type="InterPro" id="IPR000748">
    <property type="entry name" value="PsdUridine_synth_RsuA/RluB/E/F"/>
</dbReference>
<evidence type="ECO:0000256" key="3">
    <source>
        <dbReference type="ARBA" id="ARBA00023235"/>
    </source>
</evidence>
<reference evidence="10 11" key="1">
    <citation type="journal article" date="2014" name="Environ. Microbiol.">
        <title>Comparative genomics of the marine bacterial genus Glaciecola reveals the high degree of genomic diversity and genomic characteristic for cold adaptation.</title>
        <authorList>
            <person name="Qin Q.L."/>
            <person name="Xie B.B."/>
            <person name="Yu Y."/>
            <person name="Shu Y.L."/>
            <person name="Rong J.C."/>
            <person name="Zhang Y.J."/>
            <person name="Zhao D.L."/>
            <person name="Chen X.L."/>
            <person name="Zhang X.Y."/>
            <person name="Chen B."/>
            <person name="Zhou B.C."/>
            <person name="Zhang Y.Z."/>
        </authorList>
    </citation>
    <scope>NUCLEOTIDE SEQUENCE [LARGE SCALE GENOMIC DNA]</scope>
    <source>
        <strain evidence="10 11">NO2</strain>
    </source>
</reference>
<evidence type="ECO:0000256" key="2">
    <source>
        <dbReference type="ARBA" id="ARBA00022884"/>
    </source>
</evidence>
<dbReference type="InterPro" id="IPR002942">
    <property type="entry name" value="S4_RNA-bd"/>
</dbReference>
<dbReference type="CDD" id="cd02556">
    <property type="entry name" value="PseudoU_synth_RluB"/>
    <property type="match status" value="1"/>
</dbReference>
<keyword evidence="11" id="KW-1185">Reference proteome</keyword>
<comment type="function">
    <text evidence="5">Responsible for synthesis of pseudouridine from uracil-2605 in 23S ribosomal RNA.</text>
</comment>
<dbReference type="RefSeq" id="WP_008306528.1">
    <property type="nucleotide sequence ID" value="NZ_BAEK01000091.1"/>
</dbReference>
<comment type="similarity">
    <text evidence="1 7">Belongs to the pseudouridine synthase RsuA family.</text>
</comment>
<dbReference type="InterPro" id="IPR050343">
    <property type="entry name" value="RsuA_PseudoU_synthase"/>
</dbReference>
<dbReference type="InterPro" id="IPR018496">
    <property type="entry name" value="PsdUridine_synth_RsuA/RluB_CS"/>
</dbReference>
<comment type="catalytic activity">
    <reaction evidence="4">
        <text>uridine(2605) in 23S rRNA = pseudouridine(2605) in 23S rRNA</text>
        <dbReference type="Rhea" id="RHEA:42520"/>
        <dbReference type="Rhea" id="RHEA-COMP:10095"/>
        <dbReference type="Rhea" id="RHEA-COMP:10096"/>
        <dbReference type="ChEBI" id="CHEBI:65314"/>
        <dbReference type="ChEBI" id="CHEBI:65315"/>
        <dbReference type="EC" id="5.4.99.22"/>
    </reaction>
</comment>
<dbReference type="InterPro" id="IPR036986">
    <property type="entry name" value="S4_RNA-bd_sf"/>
</dbReference>
<dbReference type="EMBL" id="BAEK01000091">
    <property type="protein sequence ID" value="GAC07633.1"/>
    <property type="molecule type" value="Genomic_DNA"/>
</dbReference>
<evidence type="ECO:0000259" key="9">
    <source>
        <dbReference type="SMART" id="SM00363"/>
    </source>
</evidence>
<gene>
    <name evidence="10" type="primary">rluB</name>
    <name evidence="10" type="ORF">GAGA_4809</name>
</gene>
<evidence type="ECO:0000256" key="7">
    <source>
        <dbReference type="RuleBase" id="RU003887"/>
    </source>
</evidence>
<dbReference type="NCBIfam" id="TIGR00093">
    <property type="entry name" value="pseudouridine synthase"/>
    <property type="match status" value="1"/>
</dbReference>
<dbReference type="PROSITE" id="PS50889">
    <property type="entry name" value="S4"/>
    <property type="match status" value="1"/>
</dbReference>
<dbReference type="CDD" id="cd00165">
    <property type="entry name" value="S4"/>
    <property type="match status" value="1"/>
</dbReference>
<dbReference type="InterPro" id="IPR020094">
    <property type="entry name" value="TruA/RsuA/RluB/E/F_N"/>
</dbReference>
<dbReference type="PROSITE" id="PS01149">
    <property type="entry name" value="PSI_RSU"/>
    <property type="match status" value="1"/>
</dbReference>
<dbReference type="Gene3D" id="3.30.70.580">
    <property type="entry name" value="Pseudouridine synthase I, catalytic domain, N-terminal subdomain"/>
    <property type="match status" value="1"/>
</dbReference>
<evidence type="ECO:0000256" key="4">
    <source>
        <dbReference type="ARBA" id="ARBA00036944"/>
    </source>
</evidence>
<sequence length="289" mass="33173">MSEKLQKVLANAGVGSRREMEKWIDSGRISVNGKVATLGDRVEPVDQLRVDGNLITSAAKSTMCRVLMYNKPEGELCSRKDPQGRPTVFDRLPKIQNGRWIAVGRLDINTSGLLLFTNDGELANRLMHPKHEIEREYAVRVFGEVEDDMIKRLKKGVELEDGVSKFTEIRKRPGDDESLNSWYNVSLSEGKNREVRRLWESQGLQVSRLIRVRYGTLNLQNRLPQGGWIELPLTDLNTLRKSVQLDLEQESLVEDKQTKLDHVRLSRMRRSVQKHKVNQGRAKPRPKKK</sequence>
<evidence type="ECO:0000313" key="10">
    <source>
        <dbReference type="EMBL" id="GAC07633.1"/>
    </source>
</evidence>
<dbReference type="NCBIfam" id="NF007976">
    <property type="entry name" value="PRK10700.1"/>
    <property type="match status" value="1"/>
</dbReference>
<dbReference type="InterPro" id="IPR020103">
    <property type="entry name" value="PsdUridine_synth_cat_dom_sf"/>
</dbReference>
<dbReference type="SUPFAM" id="SSF55174">
    <property type="entry name" value="Alpha-L RNA-binding motif"/>
    <property type="match status" value="1"/>
</dbReference>
<evidence type="ECO:0000256" key="1">
    <source>
        <dbReference type="ARBA" id="ARBA00008348"/>
    </source>
</evidence>
<evidence type="ECO:0000256" key="8">
    <source>
        <dbReference type="SAM" id="MobiDB-lite"/>
    </source>
</evidence>
<protein>
    <recommendedName>
        <fullName evidence="7">Pseudouridine synthase</fullName>
        <ecNumber evidence="7">5.4.99.-</ecNumber>
    </recommendedName>
</protein>
<dbReference type="PANTHER" id="PTHR47683:SF3">
    <property type="entry name" value="RIBOSOMAL LARGE SUBUNIT PSEUDOURIDINE SYNTHASE B"/>
    <property type="match status" value="1"/>
</dbReference>
<dbReference type="InterPro" id="IPR006145">
    <property type="entry name" value="PsdUridine_synth_RsuA/RluA"/>
</dbReference>
<evidence type="ECO:0000256" key="6">
    <source>
        <dbReference type="PROSITE-ProRule" id="PRU00182"/>
    </source>
</evidence>